<sequence length="860" mass="99491">MDELYFSVKTGLKDIIGKDLITDDNIAIFELVKNSYDAHANDVIITFKDNKIIIADDGKGMSYKDLQTKWLAVAYSAKNDGTEDIEDSENDEKRESYRDKINVRKYYAGAKGIGRFSCDRLGDKLILTTQKQDKPIEQLTINWNEFEKDQKEDFEKIKVPHNTISNYHLLFPNNSTHGTILEIENTENWDREKIKQLKHSLEKLINPFSETTDFNIEIVSERDKKMDDAGIDEKGKEIIDRDKINGKVCNSILDILKLKTTQIDVSVQNTIIETKLIDRGTLIYHIKEKNKFNPYIDNLKINLYYLNRSAKFNFTNRMKIEPVNYGSIFLFKNGFRVQPYGNTGDDSWGLDFRAQQGRARFLGTRDLFGRVDIITDNTIQFKEVSSRDGGMVETAGYQQLMDIFTKEHRRLEKYVVGVLWGEAFIRNKYFTSDNVALKFREDLLAKDKDSDDISVAKSNIGSKIDFIRLIRSLSDEKDVEIIDFDRDLVNVINENLDEIQPKFIKDLEKIAEATGDSDLQKTVTITESAFRKLQQEKDDAEKRVIEEERKRKEAELRAKQAEEEKREAEQKAKNEEEKRIKAELEKEKKEKERAIAELNRIKAEQRAREEEEKRKKAEEDKKKVDKELEHEKKQGIFQRSIIGREKEQILGLQHQIYHSSGRIRKNVTELLNHIDKSQIDDKMKKYISVISSESTKIESLSKFVTNANFDLTASEIKADVVQFICDYINEIYLPNTPVINSSLKIAIEKSLDIKHIIEIRPLEITTIIDNFLQNSEKAMATEILFKFQKCMDDKLLISVCDNGKGIPDENLDKIFDLGFTTTNGSGIGLYNVKSTIQRMKGEIYVISSQDKGTTFNIELL</sequence>
<dbReference type="InterPro" id="IPR050736">
    <property type="entry name" value="Sensor_HK_Regulatory"/>
</dbReference>
<evidence type="ECO:0000256" key="4">
    <source>
        <dbReference type="ARBA" id="ARBA00022777"/>
    </source>
</evidence>
<gene>
    <name evidence="8" type="ORF">DW988_15965</name>
</gene>
<organism evidence="8 9">
    <name type="scientific">Bacteroides uniformis</name>
    <dbReference type="NCBI Taxonomy" id="820"/>
    <lineage>
        <taxon>Bacteria</taxon>
        <taxon>Pseudomonadati</taxon>
        <taxon>Bacteroidota</taxon>
        <taxon>Bacteroidia</taxon>
        <taxon>Bacteroidales</taxon>
        <taxon>Bacteroidaceae</taxon>
        <taxon>Bacteroides</taxon>
    </lineage>
</organism>
<dbReference type="Pfam" id="PF13589">
    <property type="entry name" value="HATPase_c_3"/>
    <property type="match status" value="1"/>
</dbReference>
<dbReference type="EMBL" id="QSEE01000018">
    <property type="protein sequence ID" value="RGZ46078.1"/>
    <property type="molecule type" value="Genomic_DNA"/>
</dbReference>
<evidence type="ECO:0000313" key="9">
    <source>
        <dbReference type="Proteomes" id="UP000283684"/>
    </source>
</evidence>
<keyword evidence="3" id="KW-0808">Transferase</keyword>
<keyword evidence="4" id="KW-0418">Kinase</keyword>
<dbReference type="GO" id="GO:0000160">
    <property type="term" value="P:phosphorelay signal transduction system"/>
    <property type="evidence" value="ECO:0007669"/>
    <property type="project" value="UniProtKB-KW"/>
</dbReference>
<dbReference type="AlphaFoldDB" id="A0A413NC02"/>
<comment type="catalytic activity">
    <reaction evidence="1">
        <text>ATP + protein L-histidine = ADP + protein N-phospho-L-histidine.</text>
        <dbReference type="EC" id="2.7.13.3"/>
    </reaction>
</comment>
<dbReference type="GO" id="GO:0004673">
    <property type="term" value="F:protein histidine kinase activity"/>
    <property type="evidence" value="ECO:0007669"/>
    <property type="project" value="UniProtKB-EC"/>
</dbReference>
<dbReference type="PROSITE" id="PS50109">
    <property type="entry name" value="HIS_KIN"/>
    <property type="match status" value="1"/>
</dbReference>
<dbReference type="GO" id="GO:0005524">
    <property type="term" value="F:ATP binding"/>
    <property type="evidence" value="ECO:0007669"/>
    <property type="project" value="UniProtKB-KW"/>
</dbReference>
<keyword evidence="8" id="KW-0067">ATP-binding</keyword>
<proteinExistence type="predicted"/>
<feature type="region of interest" description="Disordered" evidence="6">
    <location>
        <begin position="603"/>
        <end position="628"/>
    </location>
</feature>
<dbReference type="CDD" id="cd00075">
    <property type="entry name" value="HATPase"/>
    <property type="match status" value="1"/>
</dbReference>
<dbReference type="EC" id="2.7.13.3" evidence="2"/>
<keyword evidence="5" id="KW-0902">Two-component regulatory system</keyword>
<dbReference type="Gene3D" id="3.30.565.10">
    <property type="entry name" value="Histidine kinase-like ATPase, C-terminal domain"/>
    <property type="match status" value="2"/>
</dbReference>
<dbReference type="InterPro" id="IPR004358">
    <property type="entry name" value="Sig_transdc_His_kin-like_C"/>
</dbReference>
<evidence type="ECO:0000256" key="2">
    <source>
        <dbReference type="ARBA" id="ARBA00012438"/>
    </source>
</evidence>
<evidence type="ECO:0000256" key="1">
    <source>
        <dbReference type="ARBA" id="ARBA00000085"/>
    </source>
</evidence>
<keyword evidence="8" id="KW-0547">Nucleotide-binding</keyword>
<dbReference type="Proteomes" id="UP000283684">
    <property type="component" value="Unassembled WGS sequence"/>
</dbReference>
<feature type="domain" description="Histidine kinase" evidence="7">
    <location>
        <begin position="651"/>
        <end position="860"/>
    </location>
</feature>
<dbReference type="SUPFAM" id="SSF55874">
    <property type="entry name" value="ATPase domain of HSP90 chaperone/DNA topoisomerase II/histidine kinase"/>
    <property type="match status" value="2"/>
</dbReference>
<evidence type="ECO:0000259" key="7">
    <source>
        <dbReference type="PROSITE" id="PS50109"/>
    </source>
</evidence>
<dbReference type="InterPro" id="IPR036890">
    <property type="entry name" value="HATPase_C_sf"/>
</dbReference>
<evidence type="ECO:0000256" key="3">
    <source>
        <dbReference type="ARBA" id="ARBA00022679"/>
    </source>
</evidence>
<dbReference type="SMART" id="SM00387">
    <property type="entry name" value="HATPase_c"/>
    <property type="match status" value="1"/>
</dbReference>
<dbReference type="PANTHER" id="PTHR43711">
    <property type="entry name" value="TWO-COMPONENT HISTIDINE KINASE"/>
    <property type="match status" value="1"/>
</dbReference>
<evidence type="ECO:0000313" key="8">
    <source>
        <dbReference type="EMBL" id="RGZ46078.1"/>
    </source>
</evidence>
<dbReference type="PANTHER" id="PTHR43711:SF1">
    <property type="entry name" value="HISTIDINE KINASE 1"/>
    <property type="match status" value="1"/>
</dbReference>
<dbReference type="InterPro" id="IPR005467">
    <property type="entry name" value="His_kinase_dom"/>
</dbReference>
<protein>
    <recommendedName>
        <fullName evidence="2">histidine kinase</fullName>
        <ecNumber evidence="2">2.7.13.3</ecNumber>
    </recommendedName>
</protein>
<comment type="caution">
    <text evidence="8">The sequence shown here is derived from an EMBL/GenBank/DDBJ whole genome shotgun (WGS) entry which is preliminary data.</text>
</comment>
<dbReference type="InterPro" id="IPR003594">
    <property type="entry name" value="HATPase_dom"/>
</dbReference>
<accession>A0A413NC02</accession>
<dbReference type="Pfam" id="PF02518">
    <property type="entry name" value="HATPase_c"/>
    <property type="match status" value="1"/>
</dbReference>
<name>A0A413NC02_BACUN</name>
<reference evidence="8 9" key="1">
    <citation type="submission" date="2018-08" db="EMBL/GenBank/DDBJ databases">
        <title>A genome reference for cultivated species of the human gut microbiota.</title>
        <authorList>
            <person name="Zou Y."/>
            <person name="Xue W."/>
            <person name="Luo G."/>
        </authorList>
    </citation>
    <scope>NUCLEOTIDE SEQUENCE [LARGE SCALE GENOMIC DNA]</scope>
    <source>
        <strain evidence="8 9">AM50-4</strain>
    </source>
</reference>
<dbReference type="PRINTS" id="PR00344">
    <property type="entry name" value="BCTRLSENSOR"/>
</dbReference>
<evidence type="ECO:0000256" key="6">
    <source>
        <dbReference type="SAM" id="MobiDB-lite"/>
    </source>
</evidence>
<evidence type="ECO:0000256" key="5">
    <source>
        <dbReference type="ARBA" id="ARBA00023012"/>
    </source>
</evidence>